<evidence type="ECO:0008006" key="4">
    <source>
        <dbReference type="Google" id="ProtNLM"/>
    </source>
</evidence>
<dbReference type="EMBL" id="QWVS01000028">
    <property type="protein sequence ID" value="RID84050.1"/>
    <property type="molecule type" value="Genomic_DNA"/>
</dbReference>
<dbReference type="RefSeq" id="WP_119117902.1">
    <property type="nucleotide sequence ID" value="NZ_QWVS01000028.1"/>
</dbReference>
<protein>
    <recommendedName>
        <fullName evidence="4">DUF5082 domain-containing protein</fullName>
    </recommendedName>
</protein>
<sequence length="126" mass="14347">MFDSSLSSLYSKLAKKQEELRRLQEIIPELEQLFSDFVLNSAVCLEPSLAADAWKGDIASDFDEFRNKEVYDSYKQILDEQFPQLFLMIQTKIESLLEKISDLHSAIAAAEAADLEEKEAKALRGK</sequence>
<reference evidence="2 3" key="1">
    <citation type="submission" date="2018-08" db="EMBL/GenBank/DDBJ databases">
        <title>Bacillus jemisoniae sp. nov., Bacillus chryseoplanitiae sp. nov., Bacillus resnikiae sp. nov., and Bacillus frankliniae sp. nov., isolated from Viking spacecraft and associated surfaces.</title>
        <authorList>
            <person name="Seuylemezian A."/>
            <person name="Vaishampayan P."/>
        </authorList>
    </citation>
    <scope>NUCLEOTIDE SEQUENCE [LARGE SCALE GENOMIC DNA]</scope>
    <source>
        <strain evidence="2 3">MA001</strain>
    </source>
</reference>
<evidence type="ECO:0000313" key="2">
    <source>
        <dbReference type="EMBL" id="RID84050.1"/>
    </source>
</evidence>
<dbReference type="Proteomes" id="UP000266016">
    <property type="component" value="Unassembled WGS sequence"/>
</dbReference>
<keyword evidence="3" id="KW-1185">Reference proteome</keyword>
<accession>A0A398B811</accession>
<proteinExistence type="predicted"/>
<evidence type="ECO:0000313" key="3">
    <source>
        <dbReference type="Proteomes" id="UP000266016"/>
    </source>
</evidence>
<organism evidence="2 3">
    <name type="scientific">Peribacillus asahii</name>
    <dbReference type="NCBI Taxonomy" id="228899"/>
    <lineage>
        <taxon>Bacteria</taxon>
        <taxon>Bacillati</taxon>
        <taxon>Bacillota</taxon>
        <taxon>Bacilli</taxon>
        <taxon>Bacillales</taxon>
        <taxon>Bacillaceae</taxon>
        <taxon>Peribacillus</taxon>
    </lineage>
</organism>
<feature type="coiled-coil region" evidence="1">
    <location>
        <begin position="6"/>
        <end position="33"/>
    </location>
</feature>
<keyword evidence="1" id="KW-0175">Coiled coil</keyword>
<gene>
    <name evidence="2" type="ORF">D1953_14480</name>
</gene>
<dbReference type="AlphaFoldDB" id="A0A398B811"/>
<evidence type="ECO:0000256" key="1">
    <source>
        <dbReference type="SAM" id="Coils"/>
    </source>
</evidence>
<comment type="caution">
    <text evidence="2">The sequence shown here is derived from an EMBL/GenBank/DDBJ whole genome shotgun (WGS) entry which is preliminary data.</text>
</comment>
<name>A0A398B811_9BACI</name>